<organism evidence="2 3">
    <name type="scientific">Vanilla planifolia</name>
    <name type="common">Vanilla</name>
    <dbReference type="NCBI Taxonomy" id="51239"/>
    <lineage>
        <taxon>Eukaryota</taxon>
        <taxon>Viridiplantae</taxon>
        <taxon>Streptophyta</taxon>
        <taxon>Embryophyta</taxon>
        <taxon>Tracheophyta</taxon>
        <taxon>Spermatophyta</taxon>
        <taxon>Magnoliopsida</taxon>
        <taxon>Liliopsida</taxon>
        <taxon>Asparagales</taxon>
        <taxon>Orchidaceae</taxon>
        <taxon>Vanilloideae</taxon>
        <taxon>Vanilleae</taxon>
        <taxon>Vanilla</taxon>
    </lineage>
</organism>
<evidence type="ECO:0000256" key="1">
    <source>
        <dbReference type="SAM" id="Coils"/>
    </source>
</evidence>
<gene>
    <name evidence="2" type="ORF">HPP92_011740</name>
</gene>
<feature type="coiled-coil region" evidence="1">
    <location>
        <begin position="226"/>
        <end position="301"/>
    </location>
</feature>
<dbReference type="PANTHER" id="PTHR43681">
    <property type="entry name" value="TRANSMEMBRANE GTPASE FZO"/>
    <property type="match status" value="1"/>
</dbReference>
<dbReference type="GO" id="GO:0010027">
    <property type="term" value="P:thylakoid membrane organization"/>
    <property type="evidence" value="ECO:0007669"/>
    <property type="project" value="TreeGrafter"/>
</dbReference>
<proteinExistence type="predicted"/>
<dbReference type="OrthoDB" id="422720at2759"/>
<evidence type="ECO:0000313" key="3">
    <source>
        <dbReference type="Proteomes" id="UP000639772"/>
    </source>
</evidence>
<reference evidence="2 3" key="1">
    <citation type="journal article" date="2020" name="Nat. Food">
        <title>A phased Vanilla planifolia genome enables genetic improvement of flavour and production.</title>
        <authorList>
            <person name="Hasing T."/>
            <person name="Tang H."/>
            <person name="Brym M."/>
            <person name="Khazi F."/>
            <person name="Huang T."/>
            <person name="Chambers A.H."/>
        </authorList>
    </citation>
    <scope>NUCLEOTIDE SEQUENCE [LARGE SCALE GENOMIC DNA]</scope>
    <source>
        <tissue evidence="2">Leaf</tissue>
    </source>
</reference>
<name>A0A835V5B0_VANPL</name>
<protein>
    <submittedName>
        <fullName evidence="2">Uncharacterized protein</fullName>
    </submittedName>
</protein>
<dbReference type="EMBL" id="JADCNM010000005">
    <property type="protein sequence ID" value="KAG0483656.1"/>
    <property type="molecule type" value="Genomic_DNA"/>
</dbReference>
<dbReference type="AlphaFoldDB" id="A0A835V5B0"/>
<keyword evidence="1" id="KW-0175">Coiled coil</keyword>
<sequence>MMNEVALLEDASSARNHFLMVVVDLKKLFSPSRDLCSQDNGELTQGNLLYKCIAWKKYLNEGVIQQQMRSRAKAQAIKLIEITLQISNVDLIAAYALKEKFSSAPLLQLYRIKIIDPALSDMQCDKSSILEGSRQVKITAYLEKGEVLSLKVMENFSPSAASRLFEQEIREVILGTFGGLGAAGLSASLLTSILPTTLEDLLALGFCSAGGFLAISNFPARRKDAIEKVRKVADGLSRELEEAMEKDLLQAIERLNSFIKVISQPYQEAAQRRLECLQETQKELSNTAQKLQDLKVQIENLHL</sequence>
<dbReference type="PANTHER" id="PTHR43681:SF1">
    <property type="entry name" value="SARCALUMENIN"/>
    <property type="match status" value="1"/>
</dbReference>
<accession>A0A835V5B0</accession>
<comment type="caution">
    <text evidence="2">The sequence shown here is derived from an EMBL/GenBank/DDBJ whole genome shotgun (WGS) entry which is preliminary data.</text>
</comment>
<evidence type="ECO:0000313" key="2">
    <source>
        <dbReference type="EMBL" id="KAG0483656.1"/>
    </source>
</evidence>
<dbReference type="GO" id="GO:0031969">
    <property type="term" value="C:chloroplast membrane"/>
    <property type="evidence" value="ECO:0007669"/>
    <property type="project" value="TreeGrafter"/>
</dbReference>
<dbReference type="InterPro" id="IPR051943">
    <property type="entry name" value="TRAFAC_Dynamin-like_GTPase"/>
</dbReference>
<dbReference type="Proteomes" id="UP000639772">
    <property type="component" value="Unassembled WGS sequence"/>
</dbReference>